<keyword evidence="3" id="KW-1185">Reference proteome</keyword>
<name>A0A7J6JZE2_TOXGO</name>
<proteinExistence type="predicted"/>
<organism evidence="2 3">
    <name type="scientific">Toxoplasma gondii</name>
    <dbReference type="NCBI Taxonomy" id="5811"/>
    <lineage>
        <taxon>Eukaryota</taxon>
        <taxon>Sar</taxon>
        <taxon>Alveolata</taxon>
        <taxon>Apicomplexa</taxon>
        <taxon>Conoidasida</taxon>
        <taxon>Coccidia</taxon>
        <taxon>Eucoccidiorida</taxon>
        <taxon>Eimeriorina</taxon>
        <taxon>Sarcocystidae</taxon>
        <taxon>Toxoplasma</taxon>
    </lineage>
</organism>
<accession>A0A7J6JZE2</accession>
<reference evidence="2 3" key="1">
    <citation type="submission" date="2020-03" db="EMBL/GenBank/DDBJ databases">
        <title>Genome sequence of Toxoplasma gondii RH-88 strain.</title>
        <authorList>
            <person name="Lorenzi H.A."/>
            <person name="Venepally P."/>
            <person name="Rozenberg A."/>
            <person name="Sibley D."/>
        </authorList>
    </citation>
    <scope>NUCLEOTIDE SEQUENCE [LARGE SCALE GENOMIC DNA]</scope>
    <source>
        <strain evidence="2 3">RH-88</strain>
    </source>
</reference>
<sequence length="151" mass="16704">MCCFTDYTSTHVVVLSTRCKINGTWIGRSDICEFYSNHPVYTFCCGFPLSERFHETILDCDCSRSTMVQAPLKKKKPGGGNAHTARKNKPQKPVAVEKNRKVAHMLRNKKKAVGVTQIEASLSAIARGNMEDVKLVGGEEGKNAKSQNKKA</sequence>
<evidence type="ECO:0000256" key="1">
    <source>
        <dbReference type="SAM" id="MobiDB-lite"/>
    </source>
</evidence>
<evidence type="ECO:0000313" key="2">
    <source>
        <dbReference type="EMBL" id="KAF4639481.1"/>
    </source>
</evidence>
<evidence type="ECO:0000313" key="3">
    <source>
        <dbReference type="Proteomes" id="UP000557509"/>
    </source>
</evidence>
<dbReference type="EMBL" id="JAAUHK010000196">
    <property type="protein sequence ID" value="KAF4639481.1"/>
    <property type="molecule type" value="Genomic_DNA"/>
</dbReference>
<comment type="caution">
    <text evidence="2">The sequence shown here is derived from an EMBL/GenBank/DDBJ whole genome shotgun (WGS) entry which is preliminary data.</text>
</comment>
<protein>
    <submittedName>
        <fullName evidence="2">Uncharacterized protein</fullName>
    </submittedName>
</protein>
<dbReference type="AlphaFoldDB" id="A0A7J6JZE2"/>
<feature type="region of interest" description="Disordered" evidence="1">
    <location>
        <begin position="71"/>
        <end position="99"/>
    </location>
</feature>
<gene>
    <name evidence="2" type="ORF">TGRH88_052530</name>
</gene>
<dbReference type="VEuPathDB" id="ToxoDB:TGME49_313385"/>
<dbReference type="Proteomes" id="UP000557509">
    <property type="component" value="Unassembled WGS sequence"/>
</dbReference>